<name>A9UYH5_MONBE</name>
<organism evidence="1 2">
    <name type="scientific">Monosiga brevicollis</name>
    <name type="common">Choanoflagellate</name>
    <dbReference type="NCBI Taxonomy" id="81824"/>
    <lineage>
        <taxon>Eukaryota</taxon>
        <taxon>Choanoflagellata</taxon>
        <taxon>Craspedida</taxon>
        <taxon>Salpingoecidae</taxon>
        <taxon>Monosiga</taxon>
    </lineage>
</organism>
<dbReference type="Gene3D" id="3.40.50.2000">
    <property type="entry name" value="Glycogen Phosphorylase B"/>
    <property type="match status" value="2"/>
</dbReference>
<reference evidence="1 2" key="1">
    <citation type="journal article" date="2008" name="Nature">
        <title>The genome of the choanoflagellate Monosiga brevicollis and the origin of metazoans.</title>
        <authorList>
            <consortium name="JGI Sequencing"/>
            <person name="King N."/>
            <person name="Westbrook M.J."/>
            <person name="Young S.L."/>
            <person name="Kuo A."/>
            <person name="Abedin M."/>
            <person name="Chapman J."/>
            <person name="Fairclough S."/>
            <person name="Hellsten U."/>
            <person name="Isogai Y."/>
            <person name="Letunic I."/>
            <person name="Marr M."/>
            <person name="Pincus D."/>
            <person name="Putnam N."/>
            <person name="Rokas A."/>
            <person name="Wright K.J."/>
            <person name="Zuzow R."/>
            <person name="Dirks W."/>
            <person name="Good M."/>
            <person name="Goodstein D."/>
            <person name="Lemons D."/>
            <person name="Li W."/>
            <person name="Lyons J.B."/>
            <person name="Morris A."/>
            <person name="Nichols S."/>
            <person name="Richter D.J."/>
            <person name="Salamov A."/>
            <person name="Bork P."/>
            <person name="Lim W.A."/>
            <person name="Manning G."/>
            <person name="Miller W.T."/>
            <person name="McGinnis W."/>
            <person name="Shapiro H."/>
            <person name="Tjian R."/>
            <person name="Grigoriev I.V."/>
            <person name="Rokhsar D."/>
        </authorList>
    </citation>
    <scope>NUCLEOTIDE SEQUENCE [LARGE SCALE GENOMIC DNA]</scope>
    <source>
        <strain evidence="2">MX1 / ATCC 50154</strain>
    </source>
</reference>
<dbReference type="InParanoid" id="A9UYH5"/>
<evidence type="ECO:0008006" key="3">
    <source>
        <dbReference type="Google" id="ProtNLM"/>
    </source>
</evidence>
<dbReference type="RefSeq" id="XP_001745491.1">
    <property type="nucleotide sequence ID" value="XM_001745439.1"/>
</dbReference>
<proteinExistence type="predicted"/>
<keyword evidence="2" id="KW-1185">Reference proteome</keyword>
<dbReference type="GO" id="GO:0016757">
    <property type="term" value="F:glycosyltransferase activity"/>
    <property type="evidence" value="ECO:0000318"/>
    <property type="project" value="GO_Central"/>
</dbReference>
<dbReference type="AlphaFoldDB" id="A9UYH5"/>
<evidence type="ECO:0000313" key="2">
    <source>
        <dbReference type="Proteomes" id="UP000001357"/>
    </source>
</evidence>
<gene>
    <name evidence="1" type="ORF">MONBRDRAFT_25126</name>
</gene>
<dbReference type="PANTHER" id="PTHR21015">
    <property type="entry name" value="UDP-N-ACETYLGLUCOSAMINE--N-ACETYLMURAMYL-(PENTAPEPTIDE) PYROPHOSPHORYL-UNDECAPRENOL N-ACETYLGLUCOSAMINE TRANSFERASE 1"/>
    <property type="match status" value="1"/>
</dbReference>
<evidence type="ECO:0000313" key="1">
    <source>
        <dbReference type="EMBL" id="EDQ89462.1"/>
    </source>
</evidence>
<dbReference type="EMBL" id="CH991550">
    <property type="protein sequence ID" value="EDQ89462.1"/>
    <property type="molecule type" value="Genomic_DNA"/>
</dbReference>
<dbReference type="Pfam" id="PF13528">
    <property type="entry name" value="Glyco_trans_1_3"/>
    <property type="match status" value="1"/>
</dbReference>
<dbReference type="GeneID" id="5890957"/>
<dbReference type="SUPFAM" id="SSF53756">
    <property type="entry name" value="UDP-Glycosyltransferase/glycogen phosphorylase"/>
    <property type="match status" value="1"/>
</dbReference>
<dbReference type="PANTHER" id="PTHR21015:SF22">
    <property type="entry name" value="GLYCOSYLTRANSFERASE"/>
    <property type="match status" value="1"/>
</dbReference>
<dbReference type="Proteomes" id="UP000001357">
    <property type="component" value="Unassembled WGS sequence"/>
</dbReference>
<protein>
    <recommendedName>
        <fullName evidence="3">Glycosyl transferase family 28 C-terminal domain-containing protein</fullName>
    </recommendedName>
</protein>
<dbReference type="KEGG" id="mbr:MONBRDRAFT_25126"/>
<accession>A9UYH5</accession>
<sequence length="448" mass="48576">MLGTPSTCSAAGADRLLSATARRPPIAEYYVHGRGRGHASRGKTMVQALEQYGYHVCVFVDPDVAAMVQSVGSERVAVTSMPVGASLPSVWRSFTTLLSRFFMDADCSICQRREYSPDVIVTDGDFPGAWRAVRADIPAVAVGHGYVFSSTNRPAFASKEPWRAQRRLNKRTTDLADCTVGVSYYPLSPTNNHTIIAKPRLRDQFLRLERRVPARPRIVTYFRDEGVGAEVLDVLAATGYEILAFGTGSAVTTTRSGVRVLPFDETLFLNSLAEASAVVGTSGDNLIAESMTLGIPMLGLYRAGDDEQQLNAEMLEHAGFGLKSSFEDLNASLIQHFLDNLDLFTGSAPTTNWQAPDAVAATFECIKKVSHRAREWHRHLDGLDEDMVGPVAEARRRLLLEPPRAVTASPPPVVADAAAAALQAVSNQQAERAADAAEADVSFEFFGV</sequence>